<dbReference type="InterPro" id="IPR038721">
    <property type="entry name" value="IS701-like_DDE_dom"/>
</dbReference>
<evidence type="ECO:0000313" key="2">
    <source>
        <dbReference type="EMBL" id="MBK1662644.1"/>
    </source>
</evidence>
<sequence>MLHLPSRFAAVILCFAPLFLQRSWRHAQVLLVGSILAPGRRTVTSILRITGHSRDRCFVNYHRVLSRASWSGRAAAQVLLGLLLDAFAPSGPVLLGLDDTIERRRGKRICAKGIYRDPVRSSHGHFVKASGLRWLSLMVLVPIPWAGRVWALPFLTALAPSERYCRERGLRHKKLTDWGRQLVLQARRWMPSRRLVLVTDSGFSALEFLAALLRQEVTCVTRLRLDAALYRPAPPRPPGTVGRPRTKGARLPTLAEVLAGKATRWQRVTVPGWYGEGDRIVELCSDTAVWRHGGMPVVPIRWVLLRDPGRRFDPQALLCTDLSQEPLQIIRWFVQRWQLEVTFREVRDHLGVETQRQWSDKAIARTTPCLLGLFSVVTLLASCLDGRLRAQAATAAWYHKQRPTFADSLAAVRRAIWSEQGFAVSRPNTDAAKLTPALREGIAYALCHAA</sequence>
<proteinExistence type="predicted"/>
<feature type="domain" description="Transposase IS701-like DDE" evidence="1">
    <location>
        <begin position="14"/>
        <end position="270"/>
    </location>
</feature>
<keyword evidence="3" id="KW-1185">Reference proteome</keyword>
<comment type="caution">
    <text evidence="2">The sequence shown here is derived from an EMBL/GenBank/DDBJ whole genome shotgun (WGS) entry which is preliminary data.</text>
</comment>
<evidence type="ECO:0000313" key="3">
    <source>
        <dbReference type="Proteomes" id="UP000697995"/>
    </source>
</evidence>
<dbReference type="Proteomes" id="UP000697995">
    <property type="component" value="Unassembled WGS sequence"/>
</dbReference>
<dbReference type="EMBL" id="NRSG01000658">
    <property type="protein sequence ID" value="MBK1662644.1"/>
    <property type="molecule type" value="Genomic_DNA"/>
</dbReference>
<organism evidence="2 3">
    <name type="scientific">Paracraurococcus ruber</name>
    <dbReference type="NCBI Taxonomy" id="77675"/>
    <lineage>
        <taxon>Bacteria</taxon>
        <taxon>Pseudomonadati</taxon>
        <taxon>Pseudomonadota</taxon>
        <taxon>Alphaproteobacteria</taxon>
        <taxon>Acetobacterales</taxon>
        <taxon>Roseomonadaceae</taxon>
        <taxon>Paracraurococcus</taxon>
    </lineage>
</organism>
<dbReference type="RefSeq" id="WP_133223550.1">
    <property type="nucleotide sequence ID" value="NZ_NRSG01000658.1"/>
</dbReference>
<protein>
    <recommendedName>
        <fullName evidence="1">Transposase IS701-like DDE domain-containing protein</fullName>
    </recommendedName>
</protein>
<name>A0ABS1D9S8_9PROT</name>
<evidence type="ECO:0000259" key="1">
    <source>
        <dbReference type="Pfam" id="PF13546"/>
    </source>
</evidence>
<gene>
    <name evidence="2" type="ORF">CKO45_31210</name>
</gene>
<reference evidence="2 3" key="1">
    <citation type="journal article" date="2020" name="Microorganisms">
        <title>Osmotic Adaptation and Compatible Solute Biosynthesis of Phototrophic Bacteria as Revealed from Genome Analyses.</title>
        <authorList>
            <person name="Imhoff J.F."/>
            <person name="Rahn T."/>
            <person name="Kunzel S."/>
            <person name="Keller A."/>
            <person name="Neulinger S.C."/>
        </authorList>
    </citation>
    <scope>NUCLEOTIDE SEQUENCE [LARGE SCALE GENOMIC DNA]</scope>
    <source>
        <strain evidence="2 3">DSM 15382</strain>
    </source>
</reference>
<dbReference type="Pfam" id="PF13546">
    <property type="entry name" value="DDE_5"/>
    <property type="match status" value="1"/>
</dbReference>
<dbReference type="InterPro" id="IPR012337">
    <property type="entry name" value="RNaseH-like_sf"/>
</dbReference>
<accession>A0ABS1D9S8</accession>
<dbReference type="SUPFAM" id="SSF53098">
    <property type="entry name" value="Ribonuclease H-like"/>
    <property type="match status" value="1"/>
</dbReference>